<reference evidence="1 2" key="1">
    <citation type="submission" date="2024-02" db="EMBL/GenBank/DDBJ databases">
        <title>A Gaetbulibacter species isolated from tidal flats and genomic insights of their niches.</title>
        <authorList>
            <person name="Ye Y."/>
        </authorList>
    </citation>
    <scope>NUCLEOTIDE SEQUENCE [LARGE SCALE GENOMIC DNA]</scope>
    <source>
        <strain evidence="1 2">KYW382</strain>
    </source>
</reference>
<dbReference type="EMBL" id="JBAWKB010000005">
    <property type="protein sequence ID" value="MFH6772920.1"/>
    <property type="molecule type" value="Genomic_DNA"/>
</dbReference>
<proteinExistence type="predicted"/>
<evidence type="ECO:0000313" key="1">
    <source>
        <dbReference type="EMBL" id="MFH6772920.1"/>
    </source>
</evidence>
<protein>
    <recommendedName>
        <fullName evidence="3">N-acylglucosamine 2-epimerase</fullName>
    </recommendedName>
</protein>
<comment type="caution">
    <text evidence="1">The sequence shown here is derived from an EMBL/GenBank/DDBJ whole genome shotgun (WGS) entry which is preliminary data.</text>
</comment>
<organism evidence="1 2">
    <name type="scientific">Gaetbulibacter aestuarii</name>
    <dbReference type="NCBI Taxonomy" id="1502358"/>
    <lineage>
        <taxon>Bacteria</taxon>
        <taxon>Pseudomonadati</taxon>
        <taxon>Bacteroidota</taxon>
        <taxon>Flavobacteriia</taxon>
        <taxon>Flavobacteriales</taxon>
        <taxon>Flavobacteriaceae</taxon>
        <taxon>Gaetbulibacter</taxon>
    </lineage>
</organism>
<dbReference type="SUPFAM" id="SSF48208">
    <property type="entry name" value="Six-hairpin glycosidases"/>
    <property type="match status" value="1"/>
</dbReference>
<dbReference type="Gene3D" id="1.50.10.10">
    <property type="match status" value="1"/>
</dbReference>
<dbReference type="RefSeq" id="WP_344742043.1">
    <property type="nucleotide sequence ID" value="NZ_BAABAY010000007.1"/>
</dbReference>
<dbReference type="PANTHER" id="PTHR15108">
    <property type="entry name" value="N-ACYLGLUCOSAMINE-2-EPIMERASE"/>
    <property type="match status" value="1"/>
</dbReference>
<sequence length="501" mass="58584">MTLRNFLSIVTLMALAYGCNSQKDKLKTQKKSLEIDWIYQVDSLLMPFWMSEEALGNPSGNYPNYRNSEGHILTYENFDFTSIPKYLTDFLITQPDSLRRSYIRINSRQIYTYCVAFNLTGNEAYLKNAKLGVEYLLKNGGYTTGSPYTYWQDGKGMPNKFQSTTQDLAYSLTGLSMYYYLTRDECVLESILKVKDFVISEYYDNSQLKENTKLVMWVKDNYEGDTVGDKRLLAVLDQLNAYLIFVTPLVPDNLTETFKHDVKNLAYSLKDNFYDDKYYLFWGDLNNKKMGESPTDFGHSIKSFWMLYLAGQLLNDDSLVDFANRNAIKLLNTAYIKEDGSWAEMYKDSTLRIVKNKVWWNYAELDQMAATLSLRDTTLYSKYLKQTYKYWEKNMIDYKNKEVYFLLDEEGKPNDLGLKTCHWKNGFHSLEHALIGFLSTSNYLNDEIPLYFAFEKDAKPVKSKINPYYYSAEIINYEESEFSNPLLDNLQKTKVTFQNIN</sequence>
<keyword evidence="2" id="KW-1185">Reference proteome</keyword>
<evidence type="ECO:0000313" key="2">
    <source>
        <dbReference type="Proteomes" id="UP001610100"/>
    </source>
</evidence>
<evidence type="ECO:0008006" key="3">
    <source>
        <dbReference type="Google" id="ProtNLM"/>
    </source>
</evidence>
<dbReference type="PROSITE" id="PS51257">
    <property type="entry name" value="PROKAR_LIPOPROTEIN"/>
    <property type="match status" value="1"/>
</dbReference>
<dbReference type="Proteomes" id="UP001610100">
    <property type="component" value="Unassembled WGS sequence"/>
</dbReference>
<accession>A0ABW7N2C3</accession>
<dbReference type="InterPro" id="IPR012341">
    <property type="entry name" value="6hp_glycosidase-like_sf"/>
</dbReference>
<dbReference type="InterPro" id="IPR008928">
    <property type="entry name" value="6-hairpin_glycosidase_sf"/>
</dbReference>
<gene>
    <name evidence="1" type="ORF">V8G58_13335</name>
</gene>
<name>A0ABW7N2C3_9FLAO</name>